<dbReference type="KEGG" id="vhy:G7082_11980"/>
<dbReference type="Gene3D" id="1.20.1250.20">
    <property type="entry name" value="MFS general substrate transporter like domains"/>
    <property type="match status" value="2"/>
</dbReference>
<accession>A0A6G8AVR5</accession>
<feature type="domain" description="Major facilitator superfamily (MFS) profile" evidence="7">
    <location>
        <begin position="20"/>
        <end position="410"/>
    </location>
</feature>
<evidence type="ECO:0000313" key="8">
    <source>
        <dbReference type="EMBL" id="QIL49154.1"/>
    </source>
</evidence>
<keyword evidence="5 6" id="KW-0472">Membrane</keyword>
<keyword evidence="9" id="KW-1185">Reference proteome</keyword>
<comment type="subcellular location">
    <subcellularLocation>
        <location evidence="1">Cell membrane</location>
        <topology evidence="1">Multi-pass membrane protein</topology>
    </subcellularLocation>
</comment>
<dbReference type="RefSeq" id="WP_166035281.1">
    <property type="nucleotide sequence ID" value="NZ_CP049887.1"/>
</dbReference>
<feature type="transmembrane region" description="Helical" evidence="6">
    <location>
        <begin position="90"/>
        <end position="108"/>
    </location>
</feature>
<feature type="transmembrane region" description="Helical" evidence="6">
    <location>
        <begin position="384"/>
        <end position="405"/>
    </location>
</feature>
<sequence>MAVYSYIRKGDYVYQEKKPVNLNVLLGSLFLGYSMVYIDKLSVGISIVSISKDIPMTESTKGLILSAFFIGYALMQIPMSFAINKFGARSVVIFSVILIGIFDFIFGLSQSIQMLIAVRLLSGMFAHSGYASASSKEVIDNFPVERRTFAKGILISSSGFAGVIGPILLSPLIEMKGWRFAYTLLTIVSLVIAFIISSSIPKKDKNQKQSASTAKKIPILSVWKNPTIWFLFFAAFFINSLLYGLNNWLPTFLVSYRGITLPQSGMISSAVGVFALTGAIGGSYIVGKFFRNQDKKVIMVTSSIGSILAFASYFVYKPINFILVLGFATLFLTLGFVTLMAIPMKMFSGEVFAPSYSTIATGGIIGGAVVQLVIGFLVESSETFLTAFIYFLCLGLLTAASLIFVKIPSQNESI</sequence>
<keyword evidence="3 6" id="KW-0812">Transmembrane</keyword>
<dbReference type="CDD" id="cd17319">
    <property type="entry name" value="MFS_ExuT_GudP_like"/>
    <property type="match status" value="1"/>
</dbReference>
<dbReference type="Pfam" id="PF07690">
    <property type="entry name" value="MFS_1"/>
    <property type="match status" value="1"/>
</dbReference>
<name>A0A6G8AVR5_9ENTE</name>
<keyword evidence="4 6" id="KW-1133">Transmembrane helix</keyword>
<dbReference type="SUPFAM" id="SSF103473">
    <property type="entry name" value="MFS general substrate transporter"/>
    <property type="match status" value="1"/>
</dbReference>
<evidence type="ECO:0000256" key="4">
    <source>
        <dbReference type="ARBA" id="ARBA00022989"/>
    </source>
</evidence>
<feature type="transmembrane region" description="Helical" evidence="6">
    <location>
        <begin position="265"/>
        <end position="285"/>
    </location>
</feature>
<evidence type="ECO:0000256" key="3">
    <source>
        <dbReference type="ARBA" id="ARBA00022692"/>
    </source>
</evidence>
<organism evidence="8 9">
    <name type="scientific">Vagococcus hydrophili</name>
    <dbReference type="NCBI Taxonomy" id="2714947"/>
    <lineage>
        <taxon>Bacteria</taxon>
        <taxon>Bacillati</taxon>
        <taxon>Bacillota</taxon>
        <taxon>Bacilli</taxon>
        <taxon>Lactobacillales</taxon>
        <taxon>Enterococcaceae</taxon>
        <taxon>Vagococcus</taxon>
    </lineage>
</organism>
<dbReference type="AlphaFoldDB" id="A0A6G8AVR5"/>
<reference evidence="8 9" key="1">
    <citation type="submission" date="2020-03" db="EMBL/GenBank/DDBJ databases">
        <title>Vagococcus sp. nov., isolated from beetles.</title>
        <authorList>
            <person name="Hyun D.-W."/>
            <person name="Bae J.-W."/>
        </authorList>
    </citation>
    <scope>NUCLEOTIDE SEQUENCE [LARGE SCALE GENOMIC DNA]</scope>
    <source>
        <strain evidence="8 9">HDW17B</strain>
    </source>
</reference>
<feature type="transmembrane region" description="Helical" evidence="6">
    <location>
        <begin position="153"/>
        <end position="173"/>
    </location>
</feature>
<dbReference type="InterPro" id="IPR011701">
    <property type="entry name" value="MFS"/>
</dbReference>
<feature type="transmembrane region" description="Helical" evidence="6">
    <location>
        <begin position="356"/>
        <end position="378"/>
    </location>
</feature>
<dbReference type="Proteomes" id="UP000501747">
    <property type="component" value="Chromosome"/>
</dbReference>
<feature type="transmembrane region" description="Helical" evidence="6">
    <location>
        <begin position="20"/>
        <end position="38"/>
    </location>
</feature>
<dbReference type="PANTHER" id="PTHR11662:SF399">
    <property type="entry name" value="FI19708P1-RELATED"/>
    <property type="match status" value="1"/>
</dbReference>
<dbReference type="PANTHER" id="PTHR11662">
    <property type="entry name" value="SOLUTE CARRIER FAMILY 17"/>
    <property type="match status" value="1"/>
</dbReference>
<feature type="transmembrane region" description="Helical" evidence="6">
    <location>
        <begin position="63"/>
        <end position="83"/>
    </location>
</feature>
<feature type="transmembrane region" description="Helical" evidence="6">
    <location>
        <begin position="179"/>
        <end position="201"/>
    </location>
</feature>
<dbReference type="GO" id="GO:0005886">
    <property type="term" value="C:plasma membrane"/>
    <property type="evidence" value="ECO:0007669"/>
    <property type="project" value="UniProtKB-SubCell"/>
</dbReference>
<feature type="transmembrane region" description="Helical" evidence="6">
    <location>
        <begin position="297"/>
        <end position="316"/>
    </location>
</feature>
<dbReference type="InterPro" id="IPR050382">
    <property type="entry name" value="MFS_Na/Anion_cotransporter"/>
</dbReference>
<evidence type="ECO:0000313" key="9">
    <source>
        <dbReference type="Proteomes" id="UP000501747"/>
    </source>
</evidence>
<gene>
    <name evidence="8" type="ORF">G7082_11980</name>
</gene>
<evidence type="ECO:0000256" key="6">
    <source>
        <dbReference type="SAM" id="Phobius"/>
    </source>
</evidence>
<proteinExistence type="predicted"/>
<evidence type="ECO:0000259" key="7">
    <source>
        <dbReference type="PROSITE" id="PS50850"/>
    </source>
</evidence>
<feature type="transmembrane region" description="Helical" evidence="6">
    <location>
        <begin position="222"/>
        <end position="245"/>
    </location>
</feature>
<protein>
    <submittedName>
        <fullName evidence="8">MFS transporter</fullName>
    </submittedName>
</protein>
<feature type="transmembrane region" description="Helical" evidence="6">
    <location>
        <begin position="322"/>
        <end position="344"/>
    </location>
</feature>
<dbReference type="PROSITE" id="PS50850">
    <property type="entry name" value="MFS"/>
    <property type="match status" value="1"/>
</dbReference>
<evidence type="ECO:0000256" key="2">
    <source>
        <dbReference type="ARBA" id="ARBA00022448"/>
    </source>
</evidence>
<evidence type="ECO:0000256" key="5">
    <source>
        <dbReference type="ARBA" id="ARBA00023136"/>
    </source>
</evidence>
<dbReference type="InterPro" id="IPR020846">
    <property type="entry name" value="MFS_dom"/>
</dbReference>
<keyword evidence="2" id="KW-0813">Transport</keyword>
<dbReference type="EMBL" id="CP049887">
    <property type="protein sequence ID" value="QIL49154.1"/>
    <property type="molecule type" value="Genomic_DNA"/>
</dbReference>
<dbReference type="GO" id="GO:0022857">
    <property type="term" value="F:transmembrane transporter activity"/>
    <property type="evidence" value="ECO:0007669"/>
    <property type="project" value="InterPro"/>
</dbReference>
<dbReference type="InterPro" id="IPR036259">
    <property type="entry name" value="MFS_trans_sf"/>
</dbReference>
<evidence type="ECO:0000256" key="1">
    <source>
        <dbReference type="ARBA" id="ARBA00004651"/>
    </source>
</evidence>
<feature type="transmembrane region" description="Helical" evidence="6">
    <location>
        <begin position="114"/>
        <end position="133"/>
    </location>
</feature>